<keyword evidence="3" id="KW-1185">Reference proteome</keyword>
<dbReference type="Proteomes" id="UP001420932">
    <property type="component" value="Unassembled WGS sequence"/>
</dbReference>
<sequence>MEHDEEDESEYYLLGGPYGSTKNPYLASQSLCDSSLFLDRPLQDGEAYAYMLNTLAPNIPTVSTLDTKDPKKKGRTNYSKMQRN</sequence>
<name>A0AAP0JY79_9MAGN</name>
<comment type="caution">
    <text evidence="2">The sequence shown here is derived from an EMBL/GenBank/DDBJ whole genome shotgun (WGS) entry which is preliminary data.</text>
</comment>
<proteinExistence type="predicted"/>
<organism evidence="2 3">
    <name type="scientific">Stephania yunnanensis</name>
    <dbReference type="NCBI Taxonomy" id="152371"/>
    <lineage>
        <taxon>Eukaryota</taxon>
        <taxon>Viridiplantae</taxon>
        <taxon>Streptophyta</taxon>
        <taxon>Embryophyta</taxon>
        <taxon>Tracheophyta</taxon>
        <taxon>Spermatophyta</taxon>
        <taxon>Magnoliopsida</taxon>
        <taxon>Ranunculales</taxon>
        <taxon>Menispermaceae</taxon>
        <taxon>Menispermoideae</taxon>
        <taxon>Cissampelideae</taxon>
        <taxon>Stephania</taxon>
    </lineage>
</organism>
<dbReference type="EMBL" id="JBBNAF010000005">
    <property type="protein sequence ID" value="KAK9142386.1"/>
    <property type="molecule type" value="Genomic_DNA"/>
</dbReference>
<gene>
    <name evidence="2" type="ORF">Syun_011786</name>
</gene>
<protein>
    <submittedName>
        <fullName evidence="2">Uncharacterized protein</fullName>
    </submittedName>
</protein>
<evidence type="ECO:0000313" key="2">
    <source>
        <dbReference type="EMBL" id="KAK9142386.1"/>
    </source>
</evidence>
<accession>A0AAP0JY79</accession>
<feature type="region of interest" description="Disordered" evidence="1">
    <location>
        <begin position="61"/>
        <end position="84"/>
    </location>
</feature>
<dbReference type="AlphaFoldDB" id="A0AAP0JY79"/>
<evidence type="ECO:0000256" key="1">
    <source>
        <dbReference type="SAM" id="MobiDB-lite"/>
    </source>
</evidence>
<reference evidence="2 3" key="1">
    <citation type="submission" date="2024-01" db="EMBL/GenBank/DDBJ databases">
        <title>Genome assemblies of Stephania.</title>
        <authorList>
            <person name="Yang L."/>
        </authorList>
    </citation>
    <scope>NUCLEOTIDE SEQUENCE [LARGE SCALE GENOMIC DNA]</scope>
    <source>
        <strain evidence="2">YNDBR</strain>
        <tissue evidence="2">Leaf</tissue>
    </source>
</reference>
<evidence type="ECO:0000313" key="3">
    <source>
        <dbReference type="Proteomes" id="UP001420932"/>
    </source>
</evidence>